<dbReference type="InterPro" id="IPR002048">
    <property type="entry name" value="EF_hand_dom"/>
</dbReference>
<keyword evidence="4" id="KW-1185">Reference proteome</keyword>
<dbReference type="Gene3D" id="1.10.238.10">
    <property type="entry name" value="EF-hand"/>
    <property type="match status" value="1"/>
</dbReference>
<sequence>MKRMKNKKKQDEKETDMTLAFRLFDANQKGYIESADLRYIILNMDNRIPRDELNELITSAKLDQDRRVTYEEFLVLFESLEEE</sequence>
<keyword evidence="1" id="KW-0677">Repeat</keyword>
<dbReference type="PANTHER" id="PTHR23048">
    <property type="entry name" value="MYOSIN LIGHT CHAIN 1, 3"/>
    <property type="match status" value="1"/>
</dbReference>
<accession>A0ABN8MEL7</accession>
<dbReference type="PANTHER" id="PTHR23048:SF0">
    <property type="entry name" value="CALMODULIN LIKE 3"/>
    <property type="match status" value="1"/>
</dbReference>
<protein>
    <recommendedName>
        <fullName evidence="2">EF-hand domain-containing protein</fullName>
    </recommendedName>
</protein>
<dbReference type="InterPro" id="IPR011992">
    <property type="entry name" value="EF-hand-dom_pair"/>
</dbReference>
<evidence type="ECO:0000256" key="1">
    <source>
        <dbReference type="ARBA" id="ARBA00022737"/>
    </source>
</evidence>
<name>A0ABN8MEL7_9CNID</name>
<dbReference type="Pfam" id="PF13499">
    <property type="entry name" value="EF-hand_7"/>
    <property type="match status" value="1"/>
</dbReference>
<dbReference type="EMBL" id="CALNXI010000492">
    <property type="protein sequence ID" value="CAH3028138.1"/>
    <property type="molecule type" value="Genomic_DNA"/>
</dbReference>
<reference evidence="3 4" key="1">
    <citation type="submission" date="2022-05" db="EMBL/GenBank/DDBJ databases">
        <authorList>
            <consortium name="Genoscope - CEA"/>
            <person name="William W."/>
        </authorList>
    </citation>
    <scope>NUCLEOTIDE SEQUENCE [LARGE SCALE GENOMIC DNA]</scope>
</reference>
<comment type="caution">
    <text evidence="3">The sequence shown here is derived from an EMBL/GenBank/DDBJ whole genome shotgun (WGS) entry which is preliminary data.</text>
</comment>
<dbReference type="InterPro" id="IPR050230">
    <property type="entry name" value="CALM/Myosin/TropC-like"/>
</dbReference>
<dbReference type="SUPFAM" id="SSF47473">
    <property type="entry name" value="EF-hand"/>
    <property type="match status" value="1"/>
</dbReference>
<dbReference type="Proteomes" id="UP001159427">
    <property type="component" value="Unassembled WGS sequence"/>
</dbReference>
<dbReference type="SMART" id="SM00054">
    <property type="entry name" value="EFh"/>
    <property type="match status" value="2"/>
</dbReference>
<evidence type="ECO:0000259" key="2">
    <source>
        <dbReference type="PROSITE" id="PS50222"/>
    </source>
</evidence>
<organism evidence="3 4">
    <name type="scientific">Porites evermanni</name>
    <dbReference type="NCBI Taxonomy" id="104178"/>
    <lineage>
        <taxon>Eukaryota</taxon>
        <taxon>Metazoa</taxon>
        <taxon>Cnidaria</taxon>
        <taxon>Anthozoa</taxon>
        <taxon>Hexacorallia</taxon>
        <taxon>Scleractinia</taxon>
        <taxon>Fungiina</taxon>
        <taxon>Poritidae</taxon>
        <taxon>Porites</taxon>
    </lineage>
</organism>
<feature type="domain" description="EF-hand" evidence="2">
    <location>
        <begin position="12"/>
        <end position="47"/>
    </location>
</feature>
<gene>
    <name evidence="3" type="ORF">PEVE_00033230</name>
</gene>
<dbReference type="PROSITE" id="PS50222">
    <property type="entry name" value="EF_HAND_2"/>
    <property type="match status" value="1"/>
</dbReference>
<proteinExistence type="predicted"/>
<evidence type="ECO:0000313" key="3">
    <source>
        <dbReference type="EMBL" id="CAH3028138.1"/>
    </source>
</evidence>
<evidence type="ECO:0000313" key="4">
    <source>
        <dbReference type="Proteomes" id="UP001159427"/>
    </source>
</evidence>